<sequence>MKGLLHFLGFILLVQGAGAVVHELFGWARWGFIQKLSLFDGWELYAGVSAIVLALALFAAAESAKS</sequence>
<evidence type="ECO:0000313" key="2">
    <source>
        <dbReference type="EMBL" id="MBC9712835.1"/>
    </source>
</evidence>
<keyword evidence="1" id="KW-0472">Membrane</keyword>
<evidence type="ECO:0000256" key="1">
    <source>
        <dbReference type="SAM" id="Phobius"/>
    </source>
</evidence>
<dbReference type="RefSeq" id="WP_187813319.1">
    <property type="nucleotide sequence ID" value="NZ_JACTVJ010000005.1"/>
</dbReference>
<gene>
    <name evidence="2" type="ORF">H9Y04_09645</name>
</gene>
<protein>
    <submittedName>
        <fullName evidence="2">Uncharacterized protein</fullName>
    </submittedName>
</protein>
<reference evidence="2 3" key="1">
    <citation type="submission" date="2020-08" db="EMBL/GenBank/DDBJ databases">
        <title>Genemic of Streptomyces polyaspartic.</title>
        <authorList>
            <person name="Liu W."/>
        </authorList>
    </citation>
    <scope>NUCLEOTIDE SEQUENCE [LARGE SCALE GENOMIC DNA]</scope>
    <source>
        <strain evidence="2 3">TRM66268-LWL</strain>
    </source>
</reference>
<keyword evidence="1" id="KW-0812">Transmembrane</keyword>
<dbReference type="Proteomes" id="UP000642284">
    <property type="component" value="Unassembled WGS sequence"/>
</dbReference>
<proteinExistence type="predicted"/>
<evidence type="ECO:0000313" key="3">
    <source>
        <dbReference type="Proteomes" id="UP000642284"/>
    </source>
</evidence>
<feature type="transmembrane region" description="Helical" evidence="1">
    <location>
        <begin position="43"/>
        <end position="61"/>
    </location>
</feature>
<keyword evidence="1" id="KW-1133">Transmembrane helix</keyword>
<keyword evidence="3" id="KW-1185">Reference proteome</keyword>
<dbReference type="EMBL" id="JACTVJ010000005">
    <property type="protein sequence ID" value="MBC9712835.1"/>
    <property type="molecule type" value="Genomic_DNA"/>
</dbReference>
<name>A0ABR7SBI9_9ACTN</name>
<organism evidence="2 3">
    <name type="scientific">Streptomyces polyasparticus</name>
    <dbReference type="NCBI Taxonomy" id="2767826"/>
    <lineage>
        <taxon>Bacteria</taxon>
        <taxon>Bacillati</taxon>
        <taxon>Actinomycetota</taxon>
        <taxon>Actinomycetes</taxon>
        <taxon>Kitasatosporales</taxon>
        <taxon>Streptomycetaceae</taxon>
        <taxon>Streptomyces</taxon>
    </lineage>
</organism>
<comment type="caution">
    <text evidence="2">The sequence shown here is derived from an EMBL/GenBank/DDBJ whole genome shotgun (WGS) entry which is preliminary data.</text>
</comment>
<accession>A0ABR7SBI9</accession>